<proteinExistence type="inferred from homology"/>
<dbReference type="Proteomes" id="UP001220324">
    <property type="component" value="Unassembled WGS sequence"/>
</dbReference>
<keyword evidence="4" id="KW-0186">Copper</keyword>
<evidence type="ECO:0000256" key="3">
    <source>
        <dbReference type="ARBA" id="ARBA00023136"/>
    </source>
</evidence>
<dbReference type="EMBL" id="JAQIZZ010000005">
    <property type="protein sequence ID" value="KAJ5540422.1"/>
    <property type="molecule type" value="Genomic_DNA"/>
</dbReference>
<dbReference type="InterPro" id="IPR007274">
    <property type="entry name" value="Cop_transporter"/>
</dbReference>
<gene>
    <name evidence="5" type="ORF">N7494_005498</name>
</gene>
<protein>
    <recommendedName>
        <fullName evidence="4">Copper transport protein</fullName>
    </recommendedName>
</protein>
<feature type="transmembrane region" description="Helical" evidence="4">
    <location>
        <begin position="91"/>
        <end position="110"/>
    </location>
</feature>
<dbReference type="PANTHER" id="PTHR12483:SF79">
    <property type="entry name" value="COPPER TRANSPORT PROTEIN"/>
    <property type="match status" value="1"/>
</dbReference>
<accession>A0AAD6GDM9</accession>
<feature type="transmembrane region" description="Helical" evidence="4">
    <location>
        <begin position="153"/>
        <end position="173"/>
    </location>
</feature>
<dbReference type="Pfam" id="PF04145">
    <property type="entry name" value="Ctr"/>
    <property type="match status" value="1"/>
</dbReference>
<evidence type="ECO:0000256" key="1">
    <source>
        <dbReference type="ARBA" id="ARBA00022692"/>
    </source>
</evidence>
<dbReference type="GO" id="GO:0016020">
    <property type="term" value="C:membrane"/>
    <property type="evidence" value="ECO:0007669"/>
    <property type="project" value="UniProtKB-SubCell"/>
</dbReference>
<comment type="caution">
    <text evidence="5">The sequence shown here is derived from an EMBL/GenBank/DDBJ whole genome shotgun (WGS) entry which is preliminary data.</text>
</comment>
<keyword evidence="6" id="KW-1185">Reference proteome</keyword>
<comment type="similarity">
    <text evidence="4">Belongs to the copper transporter (Ctr) (TC 1.A.56) family. SLC31A subfamily.</text>
</comment>
<dbReference type="PANTHER" id="PTHR12483">
    <property type="entry name" value="SOLUTE CARRIER FAMILY 31 COPPER TRANSPORTERS"/>
    <property type="match status" value="1"/>
</dbReference>
<dbReference type="GO" id="GO:0005375">
    <property type="term" value="F:copper ion transmembrane transporter activity"/>
    <property type="evidence" value="ECO:0007669"/>
    <property type="project" value="UniProtKB-UniRule"/>
</dbReference>
<evidence type="ECO:0000313" key="5">
    <source>
        <dbReference type="EMBL" id="KAJ5540422.1"/>
    </source>
</evidence>
<dbReference type="AlphaFoldDB" id="A0AAD6GDM9"/>
<evidence type="ECO:0000313" key="6">
    <source>
        <dbReference type="Proteomes" id="UP001220324"/>
    </source>
</evidence>
<comment type="subcellular location">
    <subcellularLocation>
        <location evidence="4">Membrane</location>
        <topology evidence="4">Multi-pass membrane protein</topology>
    </subcellularLocation>
</comment>
<organism evidence="5 6">
    <name type="scientific">Penicillium frequentans</name>
    <dbReference type="NCBI Taxonomy" id="3151616"/>
    <lineage>
        <taxon>Eukaryota</taxon>
        <taxon>Fungi</taxon>
        <taxon>Dikarya</taxon>
        <taxon>Ascomycota</taxon>
        <taxon>Pezizomycotina</taxon>
        <taxon>Eurotiomycetes</taxon>
        <taxon>Eurotiomycetidae</taxon>
        <taxon>Eurotiales</taxon>
        <taxon>Aspergillaceae</taxon>
        <taxon>Penicillium</taxon>
    </lineage>
</organism>
<evidence type="ECO:0000256" key="4">
    <source>
        <dbReference type="RuleBase" id="RU367022"/>
    </source>
</evidence>
<feature type="transmembrane region" description="Helical" evidence="4">
    <location>
        <begin position="179"/>
        <end position="204"/>
    </location>
</feature>
<keyword evidence="4" id="KW-0813">Transport</keyword>
<sequence>MAVSAVQVLHLVYASRGLATYQTCYKVAGVSSTHIHHYANPLYSPRPSFCQILIMDMSSSDSTECKISMLFNFYTTDACFLSAGWQIQNNGMFAATCIGVMLLVILVEFCRRMSREYDNLLIRQFQRQAAHATFAKTRVGESATFRATPFQQFIRAVLHAVTFAGAYITMLLAMYFNVYVIICIFIGAGLGKFLCDWMVVTVGIDVHAARMEETTICCD</sequence>
<keyword evidence="4" id="KW-0187">Copper transport</keyword>
<reference evidence="5 6" key="1">
    <citation type="journal article" date="2023" name="IMA Fungus">
        <title>Comparative genomic study of the Penicillium genus elucidates a diverse pangenome and 15 lateral gene transfer events.</title>
        <authorList>
            <person name="Petersen C."/>
            <person name="Sorensen T."/>
            <person name="Nielsen M.R."/>
            <person name="Sondergaard T.E."/>
            <person name="Sorensen J.L."/>
            <person name="Fitzpatrick D.A."/>
            <person name="Frisvad J.C."/>
            <person name="Nielsen K.L."/>
        </authorList>
    </citation>
    <scope>NUCLEOTIDE SEQUENCE [LARGE SCALE GENOMIC DNA]</scope>
    <source>
        <strain evidence="5 6">IBT 35679</strain>
    </source>
</reference>
<keyword evidence="4" id="KW-0406">Ion transport</keyword>
<keyword evidence="2 4" id="KW-1133">Transmembrane helix</keyword>
<keyword evidence="1 4" id="KW-0812">Transmembrane</keyword>
<evidence type="ECO:0000256" key="2">
    <source>
        <dbReference type="ARBA" id="ARBA00022989"/>
    </source>
</evidence>
<keyword evidence="3 4" id="KW-0472">Membrane</keyword>
<name>A0AAD6GDM9_9EURO</name>